<dbReference type="InterPro" id="IPR011048">
    <property type="entry name" value="Haem_d1_sf"/>
</dbReference>
<dbReference type="PROSITE" id="PS51257">
    <property type="entry name" value="PROKAR_LIPOPROTEIN"/>
    <property type="match status" value="1"/>
</dbReference>
<dbReference type="PANTHER" id="PTHR30344:SF1">
    <property type="entry name" value="6-PHOSPHOGLUCONOLACTONASE"/>
    <property type="match status" value="1"/>
</dbReference>
<comment type="caution">
    <text evidence="3">The sequence shown here is derived from an EMBL/GenBank/DDBJ whole genome shotgun (WGS) entry which is preliminary data.</text>
</comment>
<evidence type="ECO:0000256" key="2">
    <source>
        <dbReference type="ARBA" id="ARBA00022526"/>
    </source>
</evidence>
<accession>A0A5C6RLD1</accession>
<dbReference type="PANTHER" id="PTHR30344">
    <property type="entry name" value="6-PHOSPHOGLUCONOLACTONASE-RELATED"/>
    <property type="match status" value="1"/>
</dbReference>
<dbReference type="InterPro" id="IPR050282">
    <property type="entry name" value="Cycloisomerase_2"/>
</dbReference>
<dbReference type="OrthoDB" id="9790815at2"/>
<dbReference type="InterPro" id="IPR019405">
    <property type="entry name" value="Lactonase_7-beta_prop"/>
</dbReference>
<comment type="similarity">
    <text evidence="1">Belongs to the cycloisomerase 2 family.</text>
</comment>
<organism evidence="3 4">
    <name type="scientific">Phaeodactylibacter luteus</name>
    <dbReference type="NCBI Taxonomy" id="1564516"/>
    <lineage>
        <taxon>Bacteria</taxon>
        <taxon>Pseudomonadati</taxon>
        <taxon>Bacteroidota</taxon>
        <taxon>Saprospiria</taxon>
        <taxon>Saprospirales</taxon>
        <taxon>Haliscomenobacteraceae</taxon>
        <taxon>Phaeodactylibacter</taxon>
    </lineage>
</organism>
<dbReference type="RefSeq" id="WP_147167866.1">
    <property type="nucleotide sequence ID" value="NZ_VOOR01000024.1"/>
</dbReference>
<proteinExistence type="inferred from homology"/>
<evidence type="ECO:0000313" key="3">
    <source>
        <dbReference type="EMBL" id="TXB62764.1"/>
    </source>
</evidence>
<dbReference type="InterPro" id="IPR015943">
    <property type="entry name" value="WD40/YVTN_repeat-like_dom_sf"/>
</dbReference>
<dbReference type="EMBL" id="VOOR01000024">
    <property type="protein sequence ID" value="TXB62764.1"/>
    <property type="molecule type" value="Genomic_DNA"/>
</dbReference>
<name>A0A5C6RLD1_9BACT</name>
<dbReference type="Gene3D" id="2.130.10.10">
    <property type="entry name" value="YVTN repeat-like/Quinoprotein amine dehydrogenase"/>
    <property type="match status" value="1"/>
</dbReference>
<keyword evidence="4" id="KW-1185">Reference proteome</keyword>
<dbReference type="GO" id="GO:0017057">
    <property type="term" value="F:6-phosphogluconolactonase activity"/>
    <property type="evidence" value="ECO:0007669"/>
    <property type="project" value="TreeGrafter"/>
</dbReference>
<dbReference type="Pfam" id="PF10282">
    <property type="entry name" value="Lactonase"/>
    <property type="match status" value="1"/>
</dbReference>
<dbReference type="GO" id="GO:0005829">
    <property type="term" value="C:cytosol"/>
    <property type="evidence" value="ECO:0007669"/>
    <property type="project" value="TreeGrafter"/>
</dbReference>
<reference evidence="3 4" key="1">
    <citation type="submission" date="2019-08" db="EMBL/GenBank/DDBJ databases">
        <title>Genome of Phaeodactylibacter luteus.</title>
        <authorList>
            <person name="Bowman J.P."/>
        </authorList>
    </citation>
    <scope>NUCLEOTIDE SEQUENCE [LARGE SCALE GENOMIC DNA]</scope>
    <source>
        <strain evidence="3 4">KCTC 42180</strain>
    </source>
</reference>
<dbReference type="SUPFAM" id="SSF51004">
    <property type="entry name" value="C-terminal (heme d1) domain of cytochrome cd1-nitrite reductase"/>
    <property type="match status" value="1"/>
</dbReference>
<dbReference type="AlphaFoldDB" id="A0A5C6RLD1"/>
<protein>
    <submittedName>
        <fullName evidence="3">Lactonase family protein</fullName>
    </submittedName>
</protein>
<dbReference type="Proteomes" id="UP000321580">
    <property type="component" value="Unassembled WGS sequence"/>
</dbReference>
<evidence type="ECO:0000256" key="1">
    <source>
        <dbReference type="ARBA" id="ARBA00005564"/>
    </source>
</evidence>
<keyword evidence="2" id="KW-0119">Carbohydrate metabolism</keyword>
<evidence type="ECO:0000313" key="4">
    <source>
        <dbReference type="Proteomes" id="UP000321580"/>
    </source>
</evidence>
<sequence length="383" mass="40329">MTKSLMAMGSLLLMYGCGQPDVSEQPPPRPGKAVIFAGTYTKAEPHVDGQAQGIYTLLAAPDGALQPQDTATGIINPSYLAVGEKKKVLIAVSETGGDVDTTGYVYAYRIGPGGALELLNRQPSYGFAPCYVALSADEAFAGVVNYAGATAVLYPLGEDGSLGPAAQVLELEGNGPHPEQDSPHAHSLHPAPDGPFWYLADKGSDKVLAYRLEGGQLLPAEQAFVKLPPGAGPRHMAFGPGRLYVVNELSSTVTVFARDSLSGELSALQDIEALPEGYDGFNACADIHLSPDGRYLYASNRGHNSLAIYEVGTAGLKLLGFQPTGGDFPRSFLISPDGSGVWVANQNAGGIHYLERHAETGLLTPKGSFSCTTPVCLKYYQPQ</sequence>
<keyword evidence="2" id="KW-0313">Glucose metabolism</keyword>
<dbReference type="GO" id="GO:0006006">
    <property type="term" value="P:glucose metabolic process"/>
    <property type="evidence" value="ECO:0007669"/>
    <property type="project" value="UniProtKB-KW"/>
</dbReference>
<gene>
    <name evidence="3" type="ORF">FRY97_12440</name>
</gene>